<feature type="chain" id="PRO_5012714944" evidence="1">
    <location>
        <begin position="22"/>
        <end position="240"/>
    </location>
</feature>
<dbReference type="Pfam" id="PF13462">
    <property type="entry name" value="Thioredoxin_4"/>
    <property type="match status" value="1"/>
</dbReference>
<dbReference type="Proteomes" id="UP000198281">
    <property type="component" value="Unassembled WGS sequence"/>
</dbReference>
<accession>A0A239DMP4</accession>
<evidence type="ECO:0000259" key="2">
    <source>
        <dbReference type="Pfam" id="PF13462"/>
    </source>
</evidence>
<dbReference type="AlphaFoldDB" id="A0A239DMP4"/>
<dbReference type="GO" id="GO:0016853">
    <property type="term" value="F:isomerase activity"/>
    <property type="evidence" value="ECO:0007669"/>
    <property type="project" value="UniProtKB-KW"/>
</dbReference>
<name>A0A239DMP4_9SPHN</name>
<proteinExistence type="predicted"/>
<evidence type="ECO:0000256" key="1">
    <source>
        <dbReference type="SAM" id="SignalP"/>
    </source>
</evidence>
<evidence type="ECO:0000313" key="4">
    <source>
        <dbReference type="Proteomes" id="UP000198281"/>
    </source>
</evidence>
<dbReference type="RefSeq" id="WP_089218696.1">
    <property type="nucleotide sequence ID" value="NZ_FZOS01000004.1"/>
</dbReference>
<keyword evidence="3" id="KW-0413">Isomerase</keyword>
<gene>
    <name evidence="3" type="ORF">SAMN06295912_104176</name>
</gene>
<dbReference type="Gene3D" id="3.40.30.10">
    <property type="entry name" value="Glutaredoxin"/>
    <property type="match status" value="1"/>
</dbReference>
<reference evidence="4" key="1">
    <citation type="submission" date="2017-06" db="EMBL/GenBank/DDBJ databases">
        <authorList>
            <person name="Varghese N."/>
            <person name="Submissions S."/>
        </authorList>
    </citation>
    <scope>NUCLEOTIDE SEQUENCE [LARGE SCALE GENOMIC DNA]</scope>
    <source>
        <strain evidence="4">LNB2</strain>
    </source>
</reference>
<protein>
    <submittedName>
        <fullName evidence="3">Protein-disulfide isomerase</fullName>
    </submittedName>
</protein>
<keyword evidence="4" id="KW-1185">Reference proteome</keyword>
<keyword evidence="1" id="KW-0732">Signal</keyword>
<feature type="signal peptide" evidence="1">
    <location>
        <begin position="1"/>
        <end position="21"/>
    </location>
</feature>
<feature type="domain" description="Thioredoxin-like fold" evidence="2">
    <location>
        <begin position="47"/>
        <end position="234"/>
    </location>
</feature>
<dbReference type="InterPro" id="IPR012336">
    <property type="entry name" value="Thioredoxin-like_fold"/>
</dbReference>
<dbReference type="OrthoDB" id="8478320at2"/>
<sequence length="240" mass="25356">MRMISAAIAVLAVATATALPAAQPAPKAAPKAANAPAWNNRVVATAEGGWLIGNPAAPVKLIEYASYTCPHCAHFAAEGLPIVRRDYIATGKVSLEFRQFALNPIDLTEGMLVRCTATPGAAVAMGEKLFADQQKIMANAPDRAAADKLNATPEAQIHVALAQMMHLDDWAIANGLPAARANACLANLKLRDQIVAIRGKAVETYNIQGTPSFVINGKVLDRTFDWQALEPQLKAAVAGK</sequence>
<organism evidence="3 4">
    <name type="scientific">Edaphosphingomonas laterariae</name>
    <dbReference type="NCBI Taxonomy" id="861865"/>
    <lineage>
        <taxon>Bacteria</taxon>
        <taxon>Pseudomonadati</taxon>
        <taxon>Pseudomonadota</taxon>
        <taxon>Alphaproteobacteria</taxon>
        <taxon>Sphingomonadales</taxon>
        <taxon>Rhizorhabdaceae</taxon>
        <taxon>Edaphosphingomonas</taxon>
    </lineage>
</organism>
<dbReference type="EMBL" id="FZOS01000004">
    <property type="protein sequence ID" value="SNS33321.1"/>
    <property type="molecule type" value="Genomic_DNA"/>
</dbReference>
<dbReference type="SUPFAM" id="SSF52833">
    <property type="entry name" value="Thioredoxin-like"/>
    <property type="match status" value="1"/>
</dbReference>
<dbReference type="InterPro" id="IPR036249">
    <property type="entry name" value="Thioredoxin-like_sf"/>
</dbReference>
<dbReference type="Gene3D" id="1.10.40.110">
    <property type="match status" value="1"/>
</dbReference>
<evidence type="ECO:0000313" key="3">
    <source>
        <dbReference type="EMBL" id="SNS33321.1"/>
    </source>
</evidence>